<evidence type="ECO:0000256" key="1">
    <source>
        <dbReference type="SAM" id="MobiDB-lite"/>
    </source>
</evidence>
<reference evidence="2 3" key="1">
    <citation type="journal article" date="2018" name="Sci. Rep.">
        <title>Characterisation of pathogen-specific regions and novel effector candidates in Fusarium oxysporum f. sp. cepae.</title>
        <authorList>
            <person name="Armitage A.D."/>
            <person name="Taylor A."/>
            <person name="Sobczyk M.K."/>
            <person name="Baxter L."/>
            <person name="Greenfield B.P."/>
            <person name="Bates H.J."/>
            <person name="Wilson F."/>
            <person name="Jackson A.C."/>
            <person name="Ott S."/>
            <person name="Harrison R.J."/>
            <person name="Clarkson J.P."/>
        </authorList>
    </citation>
    <scope>NUCLEOTIDE SEQUENCE [LARGE SCALE GENOMIC DNA]</scope>
    <source>
        <strain evidence="2 3">Fp_A8</strain>
    </source>
</reference>
<sequence length="195" mass="21789">MSDFDDTEQDKNTWAYNLCQGFAPFVEAKLPPWMEKDLTTDEWPLPEPVQQRFIQRAKRRVSQLLGLYLKEMGYLASDEIEQLENASAATGTNADDLSTALQQDSTSGYPTTTLPKGSTPEEAISMSPTDDGSEELKTMPQVGYDTAGSTMFQHGDFSEQGVMFPASQTIPPDFFTTNEDWQAIYSQLSYDLNLP</sequence>
<organism evidence="2 3">
    <name type="scientific">Gibberella intermedia</name>
    <name type="common">Bulb rot disease fungus</name>
    <name type="synonym">Fusarium proliferatum</name>
    <dbReference type="NCBI Taxonomy" id="948311"/>
    <lineage>
        <taxon>Eukaryota</taxon>
        <taxon>Fungi</taxon>
        <taxon>Dikarya</taxon>
        <taxon>Ascomycota</taxon>
        <taxon>Pezizomycotina</taxon>
        <taxon>Sordariomycetes</taxon>
        <taxon>Hypocreomycetidae</taxon>
        <taxon>Hypocreales</taxon>
        <taxon>Nectriaceae</taxon>
        <taxon>Fusarium</taxon>
        <taxon>Fusarium fujikuroi species complex</taxon>
    </lineage>
</organism>
<evidence type="ECO:0000313" key="3">
    <source>
        <dbReference type="Proteomes" id="UP000283569"/>
    </source>
</evidence>
<proteinExistence type="predicted"/>
<protein>
    <submittedName>
        <fullName evidence="2">Uncharacterized protein</fullName>
    </submittedName>
</protein>
<comment type="caution">
    <text evidence="2">The sequence shown here is derived from an EMBL/GenBank/DDBJ whole genome shotgun (WGS) entry which is preliminary data.</text>
</comment>
<accession>A0A420T6R2</accession>
<feature type="compositionally biased region" description="Polar residues" evidence="1">
    <location>
        <begin position="100"/>
        <end position="116"/>
    </location>
</feature>
<feature type="region of interest" description="Disordered" evidence="1">
    <location>
        <begin position="100"/>
        <end position="135"/>
    </location>
</feature>
<name>A0A420T6R2_GIBIN</name>
<gene>
    <name evidence="2" type="ORF">BFJ72_g7877</name>
</gene>
<dbReference type="EMBL" id="MRDB01000026">
    <property type="protein sequence ID" value="RKL37221.1"/>
    <property type="molecule type" value="Genomic_DNA"/>
</dbReference>
<evidence type="ECO:0000313" key="2">
    <source>
        <dbReference type="EMBL" id="RKL37221.1"/>
    </source>
</evidence>
<dbReference type="Proteomes" id="UP000283569">
    <property type="component" value="Unassembled WGS sequence"/>
</dbReference>
<dbReference type="AlphaFoldDB" id="A0A420T6R2"/>